<name>A0A401WQ07_ACEPA</name>
<dbReference type="AlphaFoldDB" id="A0A401WQ07"/>
<dbReference type="Pfam" id="PF09195">
    <property type="entry name" value="Endonuc-BglII"/>
    <property type="match status" value="1"/>
</dbReference>
<proteinExistence type="predicted"/>
<dbReference type="RefSeq" id="WP_259330813.1">
    <property type="nucleotide sequence ID" value="NZ_BDES01000002.1"/>
</dbReference>
<dbReference type="Proteomes" id="UP000287300">
    <property type="component" value="Unassembled WGS sequence"/>
</dbReference>
<dbReference type="GO" id="GO:0009307">
    <property type="term" value="P:DNA restriction-modification system"/>
    <property type="evidence" value="ECO:0007669"/>
    <property type="project" value="InterPro"/>
</dbReference>
<dbReference type="InterPro" id="IPR011335">
    <property type="entry name" value="Restrct_endonuc-II-like"/>
</dbReference>
<dbReference type="GO" id="GO:0000287">
    <property type="term" value="F:magnesium ion binding"/>
    <property type="evidence" value="ECO:0007669"/>
    <property type="project" value="InterPro"/>
</dbReference>
<organism evidence="1 2">
    <name type="scientific">Acetobacter pasteurianus NBRC 3188</name>
    <dbReference type="NCBI Taxonomy" id="1226663"/>
    <lineage>
        <taxon>Bacteria</taxon>
        <taxon>Pseudomonadati</taxon>
        <taxon>Pseudomonadota</taxon>
        <taxon>Alphaproteobacteria</taxon>
        <taxon>Acetobacterales</taxon>
        <taxon>Acetobacteraceae</taxon>
        <taxon>Acetobacter</taxon>
    </lineage>
</organism>
<keyword evidence="1" id="KW-0255">Endonuclease</keyword>
<dbReference type="EMBL" id="BDES01000002">
    <property type="protein sequence ID" value="GCD51399.1"/>
    <property type="molecule type" value="Genomic_DNA"/>
</dbReference>
<keyword evidence="1" id="KW-0540">Nuclease</keyword>
<keyword evidence="1" id="KW-0378">Hydrolase</keyword>
<comment type="caution">
    <text evidence="1">The sequence shown here is derived from an EMBL/GenBank/DDBJ whole genome shotgun (WGS) entry which is preliminary data.</text>
</comment>
<dbReference type="GO" id="GO:0003677">
    <property type="term" value="F:DNA binding"/>
    <property type="evidence" value="ECO:0007669"/>
    <property type="project" value="InterPro"/>
</dbReference>
<protein>
    <submittedName>
        <fullName evidence="1">Restriction endonuclease BglII</fullName>
    </submittedName>
</protein>
<sequence>MILNLSTFRLQWGQNIYGWIQADSMIKKIDDLPKVITINSLDKEDRSLFPEGFFDLYEVYSYRNASQILATTCSNDFNELTNTLMKFQIAPEDIIVGGGNKSKIAKGVEDLFHPLGWRETRVTADLLINRITYTDPSKRGGKAPKKIERYKIDSFVDGHKIDFVKNRIAFDMEWNSKDQTFDRDLYALRSFYECNIISAGILLTRSAELIPAFNELQKRSAKEMSKGKFGASTTWMGKLRYRIEAGRGGGCPILAIGFRPALIKNFENWKDANPIRRTTNDISASDIATEAENDIED</sequence>
<dbReference type="GO" id="GO:0009036">
    <property type="term" value="F:type II site-specific deoxyribonuclease activity"/>
    <property type="evidence" value="ECO:0007669"/>
    <property type="project" value="InterPro"/>
</dbReference>
<reference evidence="1 2" key="1">
    <citation type="submission" date="2016-06" db="EMBL/GenBank/DDBJ databases">
        <title>Acetobacter pasteurianus NBRC 3188 whole genome sequencing project.</title>
        <authorList>
            <person name="Matsutani M."/>
            <person name="Shiwa Y."/>
            <person name="Okamoto-Kainuma A."/>
            <person name="Ishikawa M."/>
            <person name="Koizumi Y."/>
            <person name="Yoshikawa H."/>
            <person name="Yakushi T."/>
            <person name="Matsushita K."/>
        </authorList>
    </citation>
    <scope>NUCLEOTIDE SEQUENCE [LARGE SCALE GENOMIC DNA]</scope>
    <source>
        <strain evidence="1 2">NBRC 3188</strain>
    </source>
</reference>
<accession>A0A401WQ07</accession>
<evidence type="ECO:0000313" key="2">
    <source>
        <dbReference type="Proteomes" id="UP000287300"/>
    </source>
</evidence>
<evidence type="ECO:0000313" key="1">
    <source>
        <dbReference type="EMBL" id="GCD51399.1"/>
    </source>
</evidence>
<dbReference type="SUPFAM" id="SSF52980">
    <property type="entry name" value="Restriction endonuclease-like"/>
    <property type="match status" value="1"/>
</dbReference>
<dbReference type="InterPro" id="IPR011338">
    <property type="entry name" value="BamHI/BglII/BstY"/>
</dbReference>
<dbReference type="InterPro" id="IPR015278">
    <property type="entry name" value="BglII-like"/>
</dbReference>
<gene>
    <name evidence="1" type="ORF">NBRC3188_0096</name>
</gene>
<dbReference type="Gene3D" id="3.40.91.20">
    <property type="match status" value="1"/>
</dbReference>